<reference evidence="2" key="1">
    <citation type="submission" date="2015-11" db="EMBL/GenBank/DDBJ databases">
        <title>De novo transcriptome assembly of four potential Pierce s Disease insect vectors from Arizona vineyards.</title>
        <authorList>
            <person name="Tassone E.E."/>
        </authorList>
    </citation>
    <scope>NUCLEOTIDE SEQUENCE</scope>
</reference>
<organism evidence="2">
    <name type="scientific">Graphocephala atropunctata</name>
    <dbReference type="NCBI Taxonomy" id="36148"/>
    <lineage>
        <taxon>Eukaryota</taxon>
        <taxon>Metazoa</taxon>
        <taxon>Ecdysozoa</taxon>
        <taxon>Arthropoda</taxon>
        <taxon>Hexapoda</taxon>
        <taxon>Insecta</taxon>
        <taxon>Pterygota</taxon>
        <taxon>Neoptera</taxon>
        <taxon>Paraneoptera</taxon>
        <taxon>Hemiptera</taxon>
        <taxon>Auchenorrhyncha</taxon>
        <taxon>Membracoidea</taxon>
        <taxon>Cicadellidae</taxon>
        <taxon>Cicadellinae</taxon>
        <taxon>Cicadellini</taxon>
        <taxon>Graphocephala</taxon>
    </lineage>
</organism>
<dbReference type="SMART" id="SM00393">
    <property type="entry name" value="R3H"/>
    <property type="match status" value="1"/>
</dbReference>
<evidence type="ECO:0000313" key="2">
    <source>
        <dbReference type="EMBL" id="JAT27506.1"/>
    </source>
</evidence>
<dbReference type="InterPro" id="IPR036867">
    <property type="entry name" value="R3H_dom_sf"/>
</dbReference>
<gene>
    <name evidence="2" type="ORF">g.51198</name>
</gene>
<protein>
    <recommendedName>
        <fullName evidence="1">R3H domain-containing protein</fullName>
    </recommendedName>
</protein>
<dbReference type="Pfam" id="PF01424">
    <property type="entry name" value="R3H"/>
    <property type="match status" value="1"/>
</dbReference>
<dbReference type="AlphaFoldDB" id="A0A1B6LV02"/>
<accession>A0A1B6LV02</accession>
<dbReference type="GO" id="GO:0003676">
    <property type="term" value="F:nucleic acid binding"/>
    <property type="evidence" value="ECO:0007669"/>
    <property type="project" value="UniProtKB-UniRule"/>
</dbReference>
<feature type="non-terminal residue" evidence="2">
    <location>
        <position position="1"/>
    </location>
</feature>
<dbReference type="EMBL" id="GEBQ01012471">
    <property type="protein sequence ID" value="JAT27506.1"/>
    <property type="molecule type" value="Transcribed_RNA"/>
</dbReference>
<dbReference type="SUPFAM" id="SSF82708">
    <property type="entry name" value="R3H domain"/>
    <property type="match status" value="1"/>
</dbReference>
<dbReference type="PROSITE" id="PS51061">
    <property type="entry name" value="R3H"/>
    <property type="match status" value="1"/>
</dbReference>
<feature type="non-terminal residue" evidence="2">
    <location>
        <position position="154"/>
    </location>
</feature>
<feature type="domain" description="R3H" evidence="1">
    <location>
        <begin position="41"/>
        <end position="105"/>
    </location>
</feature>
<dbReference type="Gene3D" id="3.30.1370.50">
    <property type="entry name" value="R3H-like domain"/>
    <property type="match status" value="1"/>
</dbReference>
<dbReference type="InterPro" id="IPR001374">
    <property type="entry name" value="R3H_dom"/>
</dbReference>
<proteinExistence type="predicted"/>
<sequence length="154" mass="17732">DVIQEAVERAELSEQHQKVLKSSVRSSKNVMQETGSDSIDRKRMVDKFRRIFEFYISNTFHDLIFSSDLSHNERKVLHVLGETLQLKTKSYGKANSRHLVVFRIFKSVDILKMLIACGGEDEKYVLIPPEDPSETWYPEKTMQLVAELSKGVAD</sequence>
<evidence type="ECO:0000259" key="1">
    <source>
        <dbReference type="PROSITE" id="PS51061"/>
    </source>
</evidence>
<name>A0A1B6LV02_9HEMI</name>